<name>A0A1Y1S4I4_9MICR</name>
<organism evidence="1 2">
    <name type="scientific">Enterospora canceri</name>
    <dbReference type="NCBI Taxonomy" id="1081671"/>
    <lineage>
        <taxon>Eukaryota</taxon>
        <taxon>Fungi</taxon>
        <taxon>Fungi incertae sedis</taxon>
        <taxon>Microsporidia</taxon>
        <taxon>Enterocytozoonidae</taxon>
        <taxon>Enterospora</taxon>
    </lineage>
</organism>
<dbReference type="AlphaFoldDB" id="A0A1Y1S4I4"/>
<dbReference type="Proteomes" id="UP000192639">
    <property type="component" value="Unassembled WGS sequence"/>
</dbReference>
<accession>A0A1Y1S4I4</accession>
<dbReference type="EMBL" id="LWDP01000120">
    <property type="protein sequence ID" value="ORD93287.1"/>
    <property type="molecule type" value="Genomic_DNA"/>
</dbReference>
<evidence type="ECO:0000313" key="2">
    <source>
        <dbReference type="Proteomes" id="UP000192639"/>
    </source>
</evidence>
<keyword evidence="2" id="KW-1185">Reference proteome</keyword>
<protein>
    <submittedName>
        <fullName evidence="1">Uncharacterized protein</fullName>
    </submittedName>
</protein>
<sequence length="139" mass="16162">MALGKTKKMENFNKIVDARSNEISFGFVRKHDIHYFAHAFGSNTVLRDAFAEYVMGHFEAFEKHIDDAGMFRYVITATFSNIFSNEMMPKVMKFMDEMEKHYVYGKRYERAIKKVRDNLVAIKMLREKIMGGRGPAMAA</sequence>
<evidence type="ECO:0000313" key="1">
    <source>
        <dbReference type="EMBL" id="ORD93287.1"/>
    </source>
</evidence>
<gene>
    <name evidence="1" type="ORF">ECANGB1_348</name>
</gene>
<reference evidence="1 2" key="1">
    <citation type="journal article" date="2017" name="Environ. Microbiol.">
        <title>Decay of the glycolytic pathway and adaptation to intranuclear parasitism within Enterocytozoonidae microsporidia.</title>
        <authorList>
            <person name="Wiredu Boakye D."/>
            <person name="Jaroenlak P."/>
            <person name="Prachumwat A."/>
            <person name="Williams T.A."/>
            <person name="Bateman K.S."/>
            <person name="Itsathitphaisarn O."/>
            <person name="Sritunyalucksana K."/>
            <person name="Paszkiewicz K.H."/>
            <person name="Moore K.A."/>
            <person name="Stentiford G.D."/>
            <person name="Williams B.A."/>
        </authorList>
    </citation>
    <scope>NUCLEOTIDE SEQUENCE [LARGE SCALE GENOMIC DNA]</scope>
    <source>
        <strain evidence="1 2">GB1</strain>
    </source>
</reference>
<dbReference type="OrthoDB" id="10031169at2759"/>
<comment type="caution">
    <text evidence="1">The sequence shown here is derived from an EMBL/GenBank/DDBJ whole genome shotgun (WGS) entry which is preliminary data.</text>
</comment>
<proteinExistence type="predicted"/>
<dbReference type="VEuPathDB" id="MicrosporidiaDB:ECANGB1_348"/>
<dbReference type="Gene3D" id="1.25.50.20">
    <property type="match status" value="1"/>
</dbReference>